<evidence type="ECO:0000259" key="1">
    <source>
        <dbReference type="SMART" id="SM00953"/>
    </source>
</evidence>
<dbReference type="Pfam" id="PF08808">
    <property type="entry name" value="RES"/>
    <property type="match status" value="1"/>
</dbReference>
<proteinExistence type="predicted"/>
<accession>A0ABY2LL06</accession>
<sequence length="190" mass="22039">MNYSLELDWDMINQEPTQLALKNFHMTEMKYTLHRQKNATQGKFNKHKVSIFYGATNLDTVISEMRPHPGHHVSIAQFKTKKNLKIIDLTSFKLENFCNSDKELWSYNFLSHLQNFINTPILPEEKKSLYKFTIAIAEYFNQNSYSGLLYKSSISNGNNVALFDKQVTLIPGSAELYKISSVTFKKEKVI</sequence>
<keyword evidence="3" id="KW-1185">Reference proteome</keyword>
<organism evidence="2 3">
    <name type="scientific">Leptospira montravelensis</name>
    <dbReference type="NCBI Taxonomy" id="2484961"/>
    <lineage>
        <taxon>Bacteria</taxon>
        <taxon>Pseudomonadati</taxon>
        <taxon>Spirochaetota</taxon>
        <taxon>Spirochaetia</taxon>
        <taxon>Leptospirales</taxon>
        <taxon>Leptospiraceae</taxon>
        <taxon>Leptospira</taxon>
    </lineage>
</organism>
<feature type="domain" description="RES" evidence="1">
    <location>
        <begin position="31"/>
        <end position="174"/>
    </location>
</feature>
<dbReference type="SMART" id="SM00953">
    <property type="entry name" value="RES"/>
    <property type="match status" value="1"/>
</dbReference>
<dbReference type="InterPro" id="IPR014914">
    <property type="entry name" value="RES_dom"/>
</dbReference>
<evidence type="ECO:0000313" key="2">
    <source>
        <dbReference type="EMBL" id="TGK94994.1"/>
    </source>
</evidence>
<protein>
    <recommendedName>
        <fullName evidence="1">RES domain-containing protein</fullName>
    </recommendedName>
</protein>
<dbReference type="Proteomes" id="UP000297465">
    <property type="component" value="Unassembled WGS sequence"/>
</dbReference>
<name>A0ABY2LL06_9LEPT</name>
<evidence type="ECO:0000313" key="3">
    <source>
        <dbReference type="Proteomes" id="UP000297465"/>
    </source>
</evidence>
<comment type="caution">
    <text evidence="2">The sequence shown here is derived from an EMBL/GenBank/DDBJ whole genome shotgun (WGS) entry which is preliminary data.</text>
</comment>
<gene>
    <name evidence="2" type="ORF">EHQ31_18695</name>
</gene>
<reference evidence="3" key="1">
    <citation type="journal article" date="2019" name="PLoS Negl. Trop. Dis.">
        <title>Revisiting the worldwide diversity of Leptospira species in the environment.</title>
        <authorList>
            <person name="Vincent A.T."/>
            <person name="Schiettekatte O."/>
            <person name="Bourhy P."/>
            <person name="Veyrier F.J."/>
            <person name="Picardeau M."/>
        </authorList>
    </citation>
    <scope>NUCLEOTIDE SEQUENCE [LARGE SCALE GENOMIC DNA]</scope>
    <source>
        <strain evidence="3">201800278</strain>
    </source>
</reference>
<dbReference type="EMBL" id="RQFO01000022">
    <property type="protein sequence ID" value="TGK94994.1"/>
    <property type="molecule type" value="Genomic_DNA"/>
</dbReference>